<dbReference type="Proteomes" id="UP000789405">
    <property type="component" value="Unassembled WGS sequence"/>
</dbReference>
<dbReference type="AlphaFoldDB" id="A0A9N9EYC3"/>
<dbReference type="OrthoDB" id="2425444at2759"/>
<organism evidence="1 2">
    <name type="scientific">Dentiscutata erythropus</name>
    <dbReference type="NCBI Taxonomy" id="1348616"/>
    <lineage>
        <taxon>Eukaryota</taxon>
        <taxon>Fungi</taxon>
        <taxon>Fungi incertae sedis</taxon>
        <taxon>Mucoromycota</taxon>
        <taxon>Glomeromycotina</taxon>
        <taxon>Glomeromycetes</taxon>
        <taxon>Diversisporales</taxon>
        <taxon>Gigasporaceae</taxon>
        <taxon>Dentiscutata</taxon>
    </lineage>
</organism>
<evidence type="ECO:0000313" key="2">
    <source>
        <dbReference type="Proteomes" id="UP000789405"/>
    </source>
</evidence>
<proteinExistence type="predicted"/>
<reference evidence="1" key="1">
    <citation type="submission" date="2021-06" db="EMBL/GenBank/DDBJ databases">
        <authorList>
            <person name="Kallberg Y."/>
            <person name="Tangrot J."/>
            <person name="Rosling A."/>
        </authorList>
    </citation>
    <scope>NUCLEOTIDE SEQUENCE</scope>
    <source>
        <strain evidence="1">MA453B</strain>
    </source>
</reference>
<comment type="caution">
    <text evidence="1">The sequence shown here is derived from an EMBL/GenBank/DDBJ whole genome shotgun (WGS) entry which is preliminary data.</text>
</comment>
<keyword evidence="2" id="KW-1185">Reference proteome</keyword>
<name>A0A9N9EYC3_9GLOM</name>
<dbReference type="EMBL" id="CAJVPY010000920">
    <property type="protein sequence ID" value="CAG8498728.1"/>
    <property type="molecule type" value="Genomic_DNA"/>
</dbReference>
<evidence type="ECO:0000313" key="1">
    <source>
        <dbReference type="EMBL" id="CAG8498728.1"/>
    </source>
</evidence>
<accession>A0A9N9EYC3</accession>
<sequence>MNENLTDEFKFGLCTSCNNPNDDVDWCKICNAERFPIIEITDDDNDDYNFSSSQKVYLPLNVAIKNLNDSLNISEDFLKEIEKVLEVWYNDDKIKNMFDELDEIGIQKSEDPDKIHKSAIYTSKRLKYSGLPNPANSVEIPPFCIEEIK</sequence>
<protein>
    <submittedName>
        <fullName evidence="1">9728_t:CDS:1</fullName>
    </submittedName>
</protein>
<gene>
    <name evidence="1" type="ORF">DERYTH_LOCUS2788</name>
</gene>